<proteinExistence type="predicted"/>
<protein>
    <submittedName>
        <fullName evidence="1">Uncharacterized protein</fullName>
    </submittedName>
</protein>
<sequence length="151" mass="16850">FVKVSECSTTGKWRGARYTKGGDEAVVLLFDVNGYIAGIQTGVRKGLPNGYPSQSLRPPFIEDSNSYYITAYFVDPAIICRRGRSDAEFQEQGTGTDLYIQNGTVPENSLLMPRSQSDLVNTKWVEGMCFYTMGGSFWLRFSFYTVGGSCW</sequence>
<dbReference type="Proteomes" id="UP001497497">
    <property type="component" value="Unassembled WGS sequence"/>
</dbReference>
<dbReference type="AlphaFoldDB" id="A0AAV2HE78"/>
<gene>
    <name evidence="1" type="ORF">GSLYS_00005720001</name>
</gene>
<evidence type="ECO:0000313" key="2">
    <source>
        <dbReference type="Proteomes" id="UP001497497"/>
    </source>
</evidence>
<name>A0AAV2HE78_LYMST</name>
<keyword evidence="2" id="KW-1185">Reference proteome</keyword>
<evidence type="ECO:0000313" key="1">
    <source>
        <dbReference type="EMBL" id="CAL1531625.1"/>
    </source>
</evidence>
<accession>A0AAV2HE78</accession>
<comment type="caution">
    <text evidence="1">The sequence shown here is derived from an EMBL/GenBank/DDBJ whole genome shotgun (WGS) entry which is preliminary data.</text>
</comment>
<organism evidence="1 2">
    <name type="scientific">Lymnaea stagnalis</name>
    <name type="common">Great pond snail</name>
    <name type="synonym">Helix stagnalis</name>
    <dbReference type="NCBI Taxonomy" id="6523"/>
    <lineage>
        <taxon>Eukaryota</taxon>
        <taxon>Metazoa</taxon>
        <taxon>Spiralia</taxon>
        <taxon>Lophotrochozoa</taxon>
        <taxon>Mollusca</taxon>
        <taxon>Gastropoda</taxon>
        <taxon>Heterobranchia</taxon>
        <taxon>Euthyneura</taxon>
        <taxon>Panpulmonata</taxon>
        <taxon>Hygrophila</taxon>
        <taxon>Lymnaeoidea</taxon>
        <taxon>Lymnaeidae</taxon>
        <taxon>Lymnaea</taxon>
    </lineage>
</organism>
<reference evidence="1 2" key="1">
    <citation type="submission" date="2024-04" db="EMBL/GenBank/DDBJ databases">
        <authorList>
            <consortium name="Genoscope - CEA"/>
            <person name="William W."/>
        </authorList>
    </citation>
    <scope>NUCLEOTIDE SEQUENCE [LARGE SCALE GENOMIC DNA]</scope>
</reference>
<dbReference type="EMBL" id="CAXITT010000094">
    <property type="protein sequence ID" value="CAL1531625.1"/>
    <property type="molecule type" value="Genomic_DNA"/>
</dbReference>
<feature type="non-terminal residue" evidence="1">
    <location>
        <position position="1"/>
    </location>
</feature>